<accession>A0A9D1L3A6</accession>
<sequence length="51" mass="5548">GGASLIEYDFVGESQTYYGTCGRARAADGTEQYVLYVVCDNLTFYFTGSGM</sequence>
<feature type="non-terminal residue" evidence="1">
    <location>
        <position position="1"/>
    </location>
</feature>
<reference evidence="1" key="1">
    <citation type="submission" date="2020-10" db="EMBL/GenBank/DDBJ databases">
        <authorList>
            <person name="Gilroy R."/>
        </authorList>
    </citation>
    <scope>NUCLEOTIDE SEQUENCE</scope>
    <source>
        <strain evidence="1">1063</strain>
    </source>
</reference>
<protein>
    <submittedName>
        <fullName evidence="1">Uncharacterized protein</fullName>
    </submittedName>
</protein>
<reference evidence="1" key="2">
    <citation type="journal article" date="2021" name="PeerJ">
        <title>Extensive microbial diversity within the chicken gut microbiome revealed by metagenomics and culture.</title>
        <authorList>
            <person name="Gilroy R."/>
            <person name="Ravi A."/>
            <person name="Getino M."/>
            <person name="Pursley I."/>
            <person name="Horton D.L."/>
            <person name="Alikhan N.F."/>
            <person name="Baker D."/>
            <person name="Gharbi K."/>
            <person name="Hall N."/>
            <person name="Watson M."/>
            <person name="Adriaenssens E.M."/>
            <person name="Foster-Nyarko E."/>
            <person name="Jarju S."/>
            <person name="Secka A."/>
            <person name="Antonio M."/>
            <person name="Oren A."/>
            <person name="Chaudhuri R.R."/>
            <person name="La Ragione R."/>
            <person name="Hildebrand F."/>
            <person name="Pallen M.J."/>
        </authorList>
    </citation>
    <scope>NUCLEOTIDE SEQUENCE</scope>
    <source>
        <strain evidence="1">1063</strain>
    </source>
</reference>
<evidence type="ECO:0000313" key="1">
    <source>
        <dbReference type="EMBL" id="HIU21713.1"/>
    </source>
</evidence>
<name>A0A9D1L3A6_9FIRM</name>
<gene>
    <name evidence="1" type="ORF">IAD51_05745</name>
</gene>
<evidence type="ECO:0000313" key="2">
    <source>
        <dbReference type="Proteomes" id="UP000824088"/>
    </source>
</evidence>
<proteinExistence type="predicted"/>
<dbReference type="EMBL" id="DVMN01000102">
    <property type="protein sequence ID" value="HIU21713.1"/>
    <property type="molecule type" value="Genomic_DNA"/>
</dbReference>
<organism evidence="1 2">
    <name type="scientific">Candidatus Limadaptatus stercorigallinarum</name>
    <dbReference type="NCBI Taxonomy" id="2840845"/>
    <lineage>
        <taxon>Bacteria</taxon>
        <taxon>Bacillati</taxon>
        <taxon>Bacillota</taxon>
        <taxon>Clostridia</taxon>
        <taxon>Eubacteriales</taxon>
        <taxon>Candidatus Limadaptatus</taxon>
    </lineage>
</organism>
<dbReference type="Proteomes" id="UP000824088">
    <property type="component" value="Unassembled WGS sequence"/>
</dbReference>
<dbReference type="AlphaFoldDB" id="A0A9D1L3A6"/>
<comment type="caution">
    <text evidence="1">The sequence shown here is derived from an EMBL/GenBank/DDBJ whole genome shotgun (WGS) entry which is preliminary data.</text>
</comment>